<evidence type="ECO:0000313" key="2">
    <source>
        <dbReference type="Proteomes" id="UP000299102"/>
    </source>
</evidence>
<protein>
    <submittedName>
        <fullName evidence="1">Uncharacterized protein</fullName>
    </submittedName>
</protein>
<keyword evidence="2" id="KW-1185">Reference proteome</keyword>
<organism evidence="1 2">
    <name type="scientific">Eumeta variegata</name>
    <name type="common">Bagworm moth</name>
    <name type="synonym">Eumeta japonica</name>
    <dbReference type="NCBI Taxonomy" id="151549"/>
    <lineage>
        <taxon>Eukaryota</taxon>
        <taxon>Metazoa</taxon>
        <taxon>Ecdysozoa</taxon>
        <taxon>Arthropoda</taxon>
        <taxon>Hexapoda</taxon>
        <taxon>Insecta</taxon>
        <taxon>Pterygota</taxon>
        <taxon>Neoptera</taxon>
        <taxon>Endopterygota</taxon>
        <taxon>Lepidoptera</taxon>
        <taxon>Glossata</taxon>
        <taxon>Ditrysia</taxon>
        <taxon>Tineoidea</taxon>
        <taxon>Psychidae</taxon>
        <taxon>Oiketicinae</taxon>
        <taxon>Eumeta</taxon>
    </lineage>
</organism>
<comment type="caution">
    <text evidence="1">The sequence shown here is derived from an EMBL/GenBank/DDBJ whole genome shotgun (WGS) entry which is preliminary data.</text>
</comment>
<dbReference type="Proteomes" id="UP000299102">
    <property type="component" value="Unassembled WGS sequence"/>
</dbReference>
<sequence length="134" mass="14581">MNAGNTRRPSSVLLASWVGVGHLMKGSRVMERECATETFTRWTKQVRPSVRAGAGIGLLEADYGDYCDRERVRTPMLSSAYSRARPALNLVKKASARAGHVTAVGQSRPFVVSPTSSGSVYVIIVVEIVDNDRN</sequence>
<reference evidence="1 2" key="1">
    <citation type="journal article" date="2019" name="Commun. Biol.">
        <title>The bagworm genome reveals a unique fibroin gene that provides high tensile strength.</title>
        <authorList>
            <person name="Kono N."/>
            <person name="Nakamura H."/>
            <person name="Ohtoshi R."/>
            <person name="Tomita M."/>
            <person name="Numata K."/>
            <person name="Arakawa K."/>
        </authorList>
    </citation>
    <scope>NUCLEOTIDE SEQUENCE [LARGE SCALE GENOMIC DNA]</scope>
</reference>
<accession>A0A4C1YQ32</accession>
<dbReference type="EMBL" id="BGZK01001314">
    <property type="protein sequence ID" value="GBP77012.1"/>
    <property type="molecule type" value="Genomic_DNA"/>
</dbReference>
<gene>
    <name evidence="1" type="ORF">EVAR_49573_1</name>
</gene>
<proteinExistence type="predicted"/>
<dbReference type="AlphaFoldDB" id="A0A4C1YQ32"/>
<name>A0A4C1YQ32_EUMVA</name>
<evidence type="ECO:0000313" key="1">
    <source>
        <dbReference type="EMBL" id="GBP77012.1"/>
    </source>
</evidence>